<sequence>MLGPSGSGKTTLLRIIAGLENADRTAQPGKIMFGDRDVTNVHVRDRRIGFVFQHYALFRHMSVYDNVAFGLTVLSRKRRPSSSEIRARVFRLLEMVKLEHLANRYPAQLSGGQQQRVSLARALAVEPEVLLLDEPFGALDAKVRQELRRWLRHLHDEFNFTSVFVTHDQEEALELSDRVVVMSNGRIEQIDTPMSSTGSPKPLCV</sequence>
<dbReference type="PROSITE" id="PS00211">
    <property type="entry name" value="ABC_TRANSPORTER_1"/>
    <property type="match status" value="1"/>
</dbReference>
<dbReference type="PROSITE" id="PS50893">
    <property type="entry name" value="ABC_TRANSPORTER_2"/>
    <property type="match status" value="1"/>
</dbReference>
<evidence type="ECO:0000256" key="1">
    <source>
        <dbReference type="ARBA" id="ARBA00022448"/>
    </source>
</evidence>
<evidence type="ECO:0000256" key="3">
    <source>
        <dbReference type="ARBA" id="ARBA00022840"/>
    </source>
</evidence>
<dbReference type="InterPro" id="IPR017871">
    <property type="entry name" value="ABC_transporter-like_CS"/>
</dbReference>
<reference evidence="5 6" key="1">
    <citation type="journal article" date="2019" name="Microbiol. Resour. Announc.">
        <title>Complete Genome Sequence of Halomonas sulfidaeris Strain Esulfide1 Isolated from a Metal Sulfide Rock at a Depth of 2,200 Meters, Obtained Using Nanopore Sequencing.</title>
        <authorList>
            <person name="Saito M."/>
            <person name="Nishigata A."/>
            <person name="Galipon J."/>
            <person name="Arakawa K."/>
        </authorList>
    </citation>
    <scope>NUCLEOTIDE SEQUENCE [LARGE SCALE GENOMIC DNA]</scope>
    <source>
        <strain evidence="5 6">ATCC BAA-803</strain>
    </source>
</reference>
<dbReference type="GO" id="GO:0015697">
    <property type="term" value="P:quaternary ammonium group transport"/>
    <property type="evidence" value="ECO:0007669"/>
    <property type="project" value="UniProtKB-ARBA"/>
</dbReference>
<dbReference type="InterPro" id="IPR003593">
    <property type="entry name" value="AAA+_ATPase"/>
</dbReference>
<keyword evidence="3" id="KW-0067">ATP-binding</keyword>
<dbReference type="Pfam" id="PF00005">
    <property type="entry name" value="ABC_tran"/>
    <property type="match status" value="1"/>
</dbReference>
<dbReference type="GO" id="GO:0005524">
    <property type="term" value="F:ATP binding"/>
    <property type="evidence" value="ECO:0007669"/>
    <property type="project" value="UniProtKB-KW"/>
</dbReference>
<feature type="domain" description="ABC transporter" evidence="4">
    <location>
        <begin position="2"/>
        <end position="205"/>
    </location>
</feature>
<dbReference type="InterPro" id="IPR027417">
    <property type="entry name" value="P-loop_NTPase"/>
</dbReference>
<dbReference type="FunFam" id="3.40.50.300:FF:000425">
    <property type="entry name" value="Probable ABC transporter, ATP-binding subunit"/>
    <property type="match status" value="1"/>
</dbReference>
<dbReference type="Proteomes" id="UP000320231">
    <property type="component" value="Chromosome"/>
</dbReference>
<dbReference type="PANTHER" id="PTHR42781">
    <property type="entry name" value="SPERMIDINE/PUTRESCINE IMPORT ATP-BINDING PROTEIN POTA"/>
    <property type="match status" value="1"/>
</dbReference>
<dbReference type="SUPFAM" id="SSF52540">
    <property type="entry name" value="P-loop containing nucleoside triphosphate hydrolases"/>
    <property type="match status" value="1"/>
</dbReference>
<evidence type="ECO:0000313" key="5">
    <source>
        <dbReference type="EMBL" id="BBI62947.1"/>
    </source>
</evidence>
<dbReference type="EMBL" id="AP019514">
    <property type="protein sequence ID" value="BBI62947.1"/>
    <property type="molecule type" value="Genomic_DNA"/>
</dbReference>
<proteinExistence type="predicted"/>
<dbReference type="Gene3D" id="3.40.50.300">
    <property type="entry name" value="P-loop containing nucleotide triphosphate hydrolases"/>
    <property type="match status" value="1"/>
</dbReference>
<keyword evidence="1" id="KW-0813">Transport</keyword>
<keyword evidence="2" id="KW-0547">Nucleotide-binding</keyword>
<evidence type="ECO:0000313" key="6">
    <source>
        <dbReference type="Proteomes" id="UP000320231"/>
    </source>
</evidence>
<evidence type="ECO:0000259" key="4">
    <source>
        <dbReference type="PROSITE" id="PS50893"/>
    </source>
</evidence>
<protein>
    <recommendedName>
        <fullName evidence="4">ABC transporter domain-containing protein</fullName>
    </recommendedName>
</protein>
<dbReference type="SMART" id="SM00382">
    <property type="entry name" value="AAA"/>
    <property type="match status" value="1"/>
</dbReference>
<dbReference type="InterPro" id="IPR050093">
    <property type="entry name" value="ABC_SmlMolc_Importer"/>
</dbReference>
<gene>
    <name evidence="5" type="ORF">HSBAA_42530</name>
</gene>
<dbReference type="PANTHER" id="PTHR42781:SF4">
    <property type="entry name" value="SPERMIDINE_PUTRESCINE IMPORT ATP-BINDING PROTEIN POTA"/>
    <property type="match status" value="1"/>
</dbReference>
<dbReference type="InterPro" id="IPR003439">
    <property type="entry name" value="ABC_transporter-like_ATP-bd"/>
</dbReference>
<evidence type="ECO:0000256" key="2">
    <source>
        <dbReference type="ARBA" id="ARBA00022741"/>
    </source>
</evidence>
<dbReference type="KEGG" id="hsr:HSBAA_42530"/>
<dbReference type="GO" id="GO:0016887">
    <property type="term" value="F:ATP hydrolysis activity"/>
    <property type="evidence" value="ECO:0007669"/>
    <property type="project" value="InterPro"/>
</dbReference>
<accession>A0A455UBH9</accession>
<dbReference type="AlphaFoldDB" id="A0A455UBH9"/>
<name>A0A455UBH9_9GAMM</name>
<organism evidence="5 6">
    <name type="scientific">Vreelandella sulfidaeris</name>
    <dbReference type="NCBI Taxonomy" id="115553"/>
    <lineage>
        <taxon>Bacteria</taxon>
        <taxon>Pseudomonadati</taxon>
        <taxon>Pseudomonadota</taxon>
        <taxon>Gammaproteobacteria</taxon>
        <taxon>Oceanospirillales</taxon>
        <taxon>Halomonadaceae</taxon>
        <taxon>Vreelandella</taxon>
    </lineage>
</organism>